<evidence type="ECO:0000256" key="5">
    <source>
        <dbReference type="ARBA" id="ARBA00022777"/>
    </source>
</evidence>
<dbReference type="GO" id="GO:0004550">
    <property type="term" value="F:nucleoside diphosphate kinase activity"/>
    <property type="evidence" value="ECO:0007669"/>
    <property type="project" value="UniProtKB-EC"/>
</dbReference>
<name>A0A0G0PNS4_9BACT</name>
<feature type="domain" description="Nucleoside diphosphate kinase-like" evidence="7">
    <location>
        <begin position="7"/>
        <end position="183"/>
    </location>
</feature>
<gene>
    <name evidence="8" type="ORF">UT61_C0021G0015</name>
</gene>
<sequence length="202" mass="23114">MKNHPKEERTLVVVKPDGVQRSLVGEIIKRYERMGLKLVGIKMLVPTPEFVEKHYTLDPEWRRITGEKRIKAAKEKGEKLWTDDPQEITKIVLEKLKKYLSSGPVIALVWQGAHSVELVRKITGGTEPRSSDVGTIRGDFVLDSYIMADEDGRAVRNLIHASGTIGEAEKEIDHWFKPEEIINYRLIQEQILYDVNLDGLLE</sequence>
<dbReference type="PROSITE" id="PS51374">
    <property type="entry name" value="NDPK_LIKE"/>
    <property type="match status" value="1"/>
</dbReference>
<dbReference type="SUPFAM" id="SSF54919">
    <property type="entry name" value="Nucleoside diphosphate kinase, NDK"/>
    <property type="match status" value="1"/>
</dbReference>
<reference evidence="8 9" key="1">
    <citation type="journal article" date="2015" name="Nature">
        <title>rRNA introns, odd ribosomes, and small enigmatic genomes across a large radiation of phyla.</title>
        <authorList>
            <person name="Brown C.T."/>
            <person name="Hug L.A."/>
            <person name="Thomas B.C."/>
            <person name="Sharon I."/>
            <person name="Castelle C.J."/>
            <person name="Singh A."/>
            <person name="Wilkins M.J."/>
            <person name="Williams K.H."/>
            <person name="Banfield J.F."/>
        </authorList>
    </citation>
    <scope>NUCLEOTIDE SEQUENCE [LARGE SCALE GENOMIC DNA]</scope>
</reference>
<dbReference type="Pfam" id="PF00334">
    <property type="entry name" value="NDK"/>
    <property type="match status" value="2"/>
</dbReference>
<comment type="caution">
    <text evidence="8">The sequence shown here is derived from an EMBL/GenBank/DDBJ whole genome shotgun (WGS) entry which is preliminary data.</text>
</comment>
<accession>A0A0G0PNS4</accession>
<comment type="cofactor">
    <cofactor evidence="1">
        <name>Mg(2+)</name>
        <dbReference type="ChEBI" id="CHEBI:18420"/>
    </cofactor>
</comment>
<evidence type="ECO:0000313" key="8">
    <source>
        <dbReference type="EMBL" id="KKR29824.1"/>
    </source>
</evidence>
<evidence type="ECO:0000259" key="7">
    <source>
        <dbReference type="SMART" id="SM00562"/>
    </source>
</evidence>
<evidence type="ECO:0000313" key="9">
    <source>
        <dbReference type="Proteomes" id="UP000034793"/>
    </source>
</evidence>
<dbReference type="InterPro" id="IPR036850">
    <property type="entry name" value="NDK-like_dom_sf"/>
</dbReference>
<evidence type="ECO:0000256" key="2">
    <source>
        <dbReference type="ARBA" id="ARBA00008142"/>
    </source>
</evidence>
<comment type="caution">
    <text evidence="6">Lacks conserved residue(s) required for the propagation of feature annotation.</text>
</comment>
<evidence type="ECO:0000256" key="6">
    <source>
        <dbReference type="PROSITE-ProRule" id="PRU00706"/>
    </source>
</evidence>
<dbReference type="InterPro" id="IPR034907">
    <property type="entry name" value="NDK-like_dom"/>
</dbReference>
<proteinExistence type="inferred from homology"/>
<dbReference type="EC" id="2.7.4.6" evidence="3"/>
<keyword evidence="5 8" id="KW-0418">Kinase</keyword>
<comment type="similarity">
    <text evidence="2 6">Belongs to the NDK family.</text>
</comment>
<protein>
    <recommendedName>
        <fullName evidence="3">nucleoside-diphosphate kinase</fullName>
        <ecNumber evidence="3">2.7.4.6</ecNumber>
    </recommendedName>
</protein>
<keyword evidence="4" id="KW-0808">Transferase</keyword>
<dbReference type="AlphaFoldDB" id="A0A0G0PNS4"/>
<evidence type="ECO:0000256" key="4">
    <source>
        <dbReference type="ARBA" id="ARBA00022679"/>
    </source>
</evidence>
<dbReference type="SMART" id="SM00562">
    <property type="entry name" value="NDK"/>
    <property type="match status" value="1"/>
</dbReference>
<evidence type="ECO:0000256" key="3">
    <source>
        <dbReference type="ARBA" id="ARBA00012966"/>
    </source>
</evidence>
<organism evidence="8 9">
    <name type="scientific">Candidatus Woesebacteria bacterium GW2011_GWA1_39_8</name>
    <dbReference type="NCBI Taxonomy" id="1618552"/>
    <lineage>
        <taxon>Bacteria</taxon>
        <taxon>Candidatus Woeseibacteriota</taxon>
    </lineage>
</organism>
<dbReference type="PANTHER" id="PTHR11349">
    <property type="entry name" value="NUCLEOSIDE DIPHOSPHATE KINASE"/>
    <property type="match status" value="1"/>
</dbReference>
<dbReference type="Proteomes" id="UP000034793">
    <property type="component" value="Unassembled WGS sequence"/>
</dbReference>
<evidence type="ECO:0000256" key="1">
    <source>
        <dbReference type="ARBA" id="ARBA00001946"/>
    </source>
</evidence>
<dbReference type="EMBL" id="LBXL01000021">
    <property type="protein sequence ID" value="KKR29824.1"/>
    <property type="molecule type" value="Genomic_DNA"/>
</dbReference>
<dbReference type="Gene3D" id="3.30.70.141">
    <property type="entry name" value="Nucleoside diphosphate kinase-like domain"/>
    <property type="match status" value="1"/>
</dbReference>